<dbReference type="GO" id="GO:0031122">
    <property type="term" value="P:cytoplasmic microtubule organization"/>
    <property type="evidence" value="ECO:0007669"/>
    <property type="project" value="TreeGrafter"/>
</dbReference>
<dbReference type="InterPro" id="IPR007259">
    <property type="entry name" value="GCP"/>
</dbReference>
<name>A0A8H6W589_9AGAR</name>
<proteinExistence type="inferred from homology"/>
<keyword evidence="2 5" id="KW-0963">Cytoplasm</keyword>
<dbReference type="GO" id="GO:0000922">
    <property type="term" value="C:spindle pole"/>
    <property type="evidence" value="ECO:0007669"/>
    <property type="project" value="InterPro"/>
</dbReference>
<evidence type="ECO:0000313" key="10">
    <source>
        <dbReference type="Proteomes" id="UP000636479"/>
    </source>
</evidence>
<dbReference type="InterPro" id="IPR059169">
    <property type="entry name" value="GCP5_N_ext"/>
</dbReference>
<sequence>MLPSSSSGLSVNSNISQPRPLSALSQRPHSSASRRALSRADQRPLSSLSNRPVSRVSQRPHSRHARSRLLPICQSLVIQLTGLREDDDGFHNAVEYAIKSLESTTITKAATSVDMSTIDKQVHGHVQKARITSRDTLAEAFETCYERLKERAMKDNDLDQEIQRSRLPDHMRFLMSLSSSSTSSTLAFADAYLEGINNPPMPPPAPTWAELFGSDEPEASGSGSGNSSPSLSPLSDEFDSYDEDTYSSLDDEEDQALDNPPIANSQPNKPPHTYNHRKEFEQLKSRQYWRDDYVWTGDAKGKNFDLGDASTLGPALRRVVADEQGALNSLELIHEKYIDEQDAVREFLIALQGRKNVMLSLIDGTYKETTSTPRLVHLSAISQSSLTSDIARVATTLHHLRAFVTFVLQLSYPAHSRIKSPRMARTMEAFADAVDAELRMLDHWCAEEEQAICWIRTGQAAPNTKLVISLLSMQKSLHDKFVDGFDVLLSVIQVIAVYEFRQYALLPRTPAVLSALLLDTLLEKVQLYREQDSQVLAGMLMRVFVTTAEPIWAMVGRWLRDGMGLGGRPSDVLDEEFFIEGSGLTVTIPGIGGGGLLDPDFWADGYILRDGVAGGGSDNDDEAFDANIKAVPSFLDHVAPQILGSGKAVGLLRALGFPPGADGLFVIHQWRSFGALLASGGQTNVASLSADALARLIYEELQPHCHTSGTVLGQVLIKECELLYHLAALEDLYFMRRGDAMTHFTDVLFVKMDAQQAWNDFHFLNSAFRDVIEASKGKEWVQSFLVRLSYRGGQNNNRSVTVFNNLVVEYAVPFPVAYIFPPRVLQVYGEVFVFLLQFRRAKSLLERILVRGAKVGSEMKAFYAFRGRLSWFINTMLNFLTTQVIHAQVTDFHKAFARTKSLDEMVEAHSKHVGNVHRLCLLGAQTAALHRAIISILDIALHFCNIFTSTTGNTTVTLDVSRHSLVSRRHHSRRQRARRKNVVSFSRQDGDLSSDESDQSEEDIDLEDEGQAATSFSVDELETGFGQVDKLSSELDGLVRFVRRGVESLASGGGDASASFSVLAFALEDWDL</sequence>
<dbReference type="GO" id="GO:0051225">
    <property type="term" value="P:spindle assembly"/>
    <property type="evidence" value="ECO:0007669"/>
    <property type="project" value="TreeGrafter"/>
</dbReference>
<evidence type="ECO:0000256" key="2">
    <source>
        <dbReference type="ARBA" id="ARBA00022490"/>
    </source>
</evidence>
<feature type="domain" description="Gamma tubulin complex component protein N-terminal" evidence="8">
    <location>
        <begin position="344"/>
        <end position="660"/>
    </location>
</feature>
<protein>
    <recommendedName>
        <fullName evidence="5">Spindle pole body component</fullName>
    </recommendedName>
</protein>
<feature type="region of interest" description="Disordered" evidence="6">
    <location>
        <begin position="198"/>
        <end position="275"/>
    </location>
</feature>
<dbReference type="AlphaFoldDB" id="A0A8H6W589"/>
<feature type="compositionally biased region" description="Low complexity" evidence="6">
    <location>
        <begin position="225"/>
        <end position="235"/>
    </location>
</feature>
<evidence type="ECO:0000256" key="1">
    <source>
        <dbReference type="ARBA" id="ARBA00010337"/>
    </source>
</evidence>
<dbReference type="EMBL" id="JACAZF010000006">
    <property type="protein sequence ID" value="KAF7302253.1"/>
    <property type="molecule type" value="Genomic_DNA"/>
</dbReference>
<evidence type="ECO:0000256" key="6">
    <source>
        <dbReference type="SAM" id="MobiDB-lite"/>
    </source>
</evidence>
<keyword evidence="10" id="KW-1185">Reference proteome</keyword>
<dbReference type="GeneID" id="59347125"/>
<dbReference type="InterPro" id="IPR041470">
    <property type="entry name" value="GCP_N"/>
</dbReference>
<accession>A0A8H6W589</accession>
<dbReference type="Pfam" id="PF04130">
    <property type="entry name" value="GCP_C_terminal"/>
    <property type="match status" value="1"/>
</dbReference>
<gene>
    <name evidence="9" type="ORF">MIND_00792300</name>
</gene>
<feature type="compositionally biased region" description="Basic residues" evidence="6">
    <location>
        <begin position="969"/>
        <end position="981"/>
    </location>
</feature>
<feature type="compositionally biased region" description="Acidic residues" evidence="6">
    <location>
        <begin position="236"/>
        <end position="256"/>
    </location>
</feature>
<dbReference type="GO" id="GO:0000278">
    <property type="term" value="P:mitotic cell cycle"/>
    <property type="evidence" value="ECO:0007669"/>
    <property type="project" value="TreeGrafter"/>
</dbReference>
<dbReference type="GO" id="GO:0000930">
    <property type="term" value="C:gamma-tubulin complex"/>
    <property type="evidence" value="ECO:0007669"/>
    <property type="project" value="TreeGrafter"/>
</dbReference>
<feature type="compositionally biased region" description="Acidic residues" evidence="6">
    <location>
        <begin position="992"/>
        <end position="1009"/>
    </location>
</feature>
<keyword evidence="4 5" id="KW-0206">Cytoskeleton</keyword>
<feature type="region of interest" description="Disordered" evidence="6">
    <location>
        <begin position="969"/>
        <end position="1009"/>
    </location>
</feature>
<evidence type="ECO:0000256" key="4">
    <source>
        <dbReference type="ARBA" id="ARBA00023212"/>
    </source>
</evidence>
<dbReference type="GO" id="GO:0051011">
    <property type="term" value="F:microtubule minus-end binding"/>
    <property type="evidence" value="ECO:0007669"/>
    <property type="project" value="TreeGrafter"/>
</dbReference>
<evidence type="ECO:0000259" key="8">
    <source>
        <dbReference type="Pfam" id="PF17681"/>
    </source>
</evidence>
<comment type="subcellular location">
    <subcellularLocation>
        <location evidence="5">Cytoplasm</location>
        <location evidence="5">Cytoskeleton</location>
        <location evidence="5">Microtubule organizing center</location>
    </subcellularLocation>
</comment>
<dbReference type="GO" id="GO:0051321">
    <property type="term" value="P:meiotic cell cycle"/>
    <property type="evidence" value="ECO:0007669"/>
    <property type="project" value="TreeGrafter"/>
</dbReference>
<dbReference type="Proteomes" id="UP000636479">
    <property type="component" value="Unassembled WGS sequence"/>
</dbReference>
<dbReference type="PANTHER" id="PTHR19302">
    <property type="entry name" value="GAMMA TUBULIN COMPLEX PROTEIN"/>
    <property type="match status" value="1"/>
</dbReference>
<feature type="compositionally biased region" description="Polar residues" evidence="6">
    <location>
        <begin position="44"/>
        <end position="57"/>
    </location>
</feature>
<feature type="compositionally biased region" description="Polar residues" evidence="6">
    <location>
        <begin position="17"/>
        <end position="29"/>
    </location>
</feature>
<dbReference type="Gene3D" id="1.20.120.1900">
    <property type="entry name" value="Gamma-tubulin complex, C-terminal domain"/>
    <property type="match status" value="1"/>
</dbReference>
<evidence type="ECO:0000256" key="3">
    <source>
        <dbReference type="ARBA" id="ARBA00022701"/>
    </source>
</evidence>
<evidence type="ECO:0000256" key="5">
    <source>
        <dbReference type="RuleBase" id="RU363050"/>
    </source>
</evidence>
<reference evidence="9" key="1">
    <citation type="submission" date="2020-05" db="EMBL/GenBank/DDBJ databases">
        <title>Mycena genomes resolve the evolution of fungal bioluminescence.</title>
        <authorList>
            <person name="Tsai I.J."/>
        </authorList>
    </citation>
    <scope>NUCLEOTIDE SEQUENCE</scope>
    <source>
        <strain evidence="9">171206Taipei</strain>
    </source>
</reference>
<feature type="region of interest" description="Disordered" evidence="6">
    <location>
        <begin position="1"/>
        <end position="65"/>
    </location>
</feature>
<dbReference type="Pfam" id="PF17681">
    <property type="entry name" value="GCP_N_terminal"/>
    <property type="match status" value="1"/>
</dbReference>
<dbReference type="InterPro" id="IPR040457">
    <property type="entry name" value="GCP_C"/>
</dbReference>
<feature type="domain" description="Gamma tubulin complex component C-terminal" evidence="7">
    <location>
        <begin position="722"/>
        <end position="973"/>
    </location>
</feature>
<dbReference type="CDD" id="cd22572">
    <property type="entry name" value="GCP5_NTD"/>
    <property type="match status" value="1"/>
</dbReference>
<dbReference type="GO" id="GO:0005816">
    <property type="term" value="C:spindle pole body"/>
    <property type="evidence" value="ECO:0007669"/>
    <property type="project" value="UniProtKB-ARBA"/>
</dbReference>
<dbReference type="GO" id="GO:0007020">
    <property type="term" value="P:microtubule nucleation"/>
    <property type="evidence" value="ECO:0007669"/>
    <property type="project" value="InterPro"/>
</dbReference>
<evidence type="ECO:0000259" key="7">
    <source>
        <dbReference type="Pfam" id="PF04130"/>
    </source>
</evidence>
<organism evidence="9 10">
    <name type="scientific">Mycena indigotica</name>
    <dbReference type="NCBI Taxonomy" id="2126181"/>
    <lineage>
        <taxon>Eukaryota</taxon>
        <taxon>Fungi</taxon>
        <taxon>Dikarya</taxon>
        <taxon>Basidiomycota</taxon>
        <taxon>Agaricomycotina</taxon>
        <taxon>Agaricomycetes</taxon>
        <taxon>Agaricomycetidae</taxon>
        <taxon>Agaricales</taxon>
        <taxon>Marasmiineae</taxon>
        <taxon>Mycenaceae</taxon>
        <taxon>Mycena</taxon>
    </lineage>
</organism>
<dbReference type="GO" id="GO:0043015">
    <property type="term" value="F:gamma-tubulin binding"/>
    <property type="evidence" value="ECO:0007669"/>
    <property type="project" value="InterPro"/>
</dbReference>
<dbReference type="RefSeq" id="XP_037220253.1">
    <property type="nucleotide sequence ID" value="XM_037364609.1"/>
</dbReference>
<dbReference type="PANTHER" id="PTHR19302:SF33">
    <property type="entry name" value="GAMMA-TUBULIN COMPLEX COMPONENT 5"/>
    <property type="match status" value="1"/>
</dbReference>
<dbReference type="InterPro" id="IPR042241">
    <property type="entry name" value="GCP_C_sf"/>
</dbReference>
<dbReference type="GO" id="GO:0005874">
    <property type="term" value="C:microtubule"/>
    <property type="evidence" value="ECO:0007669"/>
    <property type="project" value="UniProtKB-KW"/>
</dbReference>
<evidence type="ECO:0000313" key="9">
    <source>
        <dbReference type="EMBL" id="KAF7302253.1"/>
    </source>
</evidence>
<keyword evidence="3 5" id="KW-0493">Microtubule</keyword>
<comment type="caution">
    <text evidence="9">The sequence shown here is derived from an EMBL/GenBank/DDBJ whole genome shotgun (WGS) entry which is preliminary data.</text>
</comment>
<dbReference type="OrthoDB" id="66546at2759"/>
<comment type="similarity">
    <text evidence="1 5">Belongs to the TUBGCP family.</text>
</comment>
<feature type="compositionally biased region" description="Low complexity" evidence="6">
    <location>
        <begin position="1"/>
        <end position="16"/>
    </location>
</feature>